<comment type="caution">
    <text evidence="1">The sequence shown here is derived from an EMBL/GenBank/DDBJ whole genome shotgun (WGS) entry which is preliminary data.</text>
</comment>
<gene>
    <name evidence="1" type="ORF">GN157_02555</name>
</gene>
<evidence type="ECO:0000313" key="1">
    <source>
        <dbReference type="EMBL" id="MUV02580.1"/>
    </source>
</evidence>
<dbReference type="SUPFAM" id="SSF109854">
    <property type="entry name" value="DinB/YfiT-like putative metalloenzymes"/>
    <property type="match status" value="1"/>
</dbReference>
<dbReference type="InterPro" id="IPR011466">
    <property type="entry name" value="DUF1572"/>
</dbReference>
<dbReference type="RefSeq" id="WP_157481562.1">
    <property type="nucleotide sequence ID" value="NZ_WOWP01000010.1"/>
</dbReference>
<proteinExistence type="predicted"/>
<dbReference type="InterPro" id="IPR034660">
    <property type="entry name" value="DinB/YfiT-like"/>
</dbReference>
<organism evidence="1 2">
    <name type="scientific">Flavobacterium rakeshii</name>
    <dbReference type="NCBI Taxonomy" id="1038845"/>
    <lineage>
        <taxon>Bacteria</taxon>
        <taxon>Pseudomonadati</taxon>
        <taxon>Bacteroidota</taxon>
        <taxon>Flavobacteriia</taxon>
        <taxon>Flavobacteriales</taxon>
        <taxon>Flavobacteriaceae</taxon>
        <taxon>Flavobacterium</taxon>
    </lineage>
</organism>
<dbReference type="Proteomes" id="UP000433945">
    <property type="component" value="Unassembled WGS sequence"/>
</dbReference>
<dbReference type="AlphaFoldDB" id="A0A6N8H9R4"/>
<dbReference type="EMBL" id="WOWP01000010">
    <property type="protein sequence ID" value="MUV02580.1"/>
    <property type="molecule type" value="Genomic_DNA"/>
</dbReference>
<reference evidence="1 2" key="1">
    <citation type="submission" date="2019-12" db="EMBL/GenBank/DDBJ databases">
        <authorList>
            <person name="Sun J.-Q."/>
        </authorList>
    </citation>
    <scope>NUCLEOTIDE SEQUENCE [LARGE SCALE GENOMIC DNA]</scope>
    <source>
        <strain evidence="1 2">JCM 17928</strain>
    </source>
</reference>
<keyword evidence="2" id="KW-1185">Reference proteome</keyword>
<accession>A0A6N8H9R4</accession>
<dbReference type="Gene3D" id="1.20.120.450">
    <property type="entry name" value="dinb family like domain"/>
    <property type="match status" value="1"/>
</dbReference>
<evidence type="ECO:0000313" key="2">
    <source>
        <dbReference type="Proteomes" id="UP000433945"/>
    </source>
</evidence>
<sequence length="195" mass="23313">MSISKQYLDSIKKQFEYYKNVAERAMEQLEPQQFFYTVNDDSNSIAVIIKHLHGNMMSRWTDFLATDGEKDWRNRDDEFEQPITNKENLMQLWEEGWSCFFNTINSLTPENLTHIIYIRNEEHTVMEAINRQLSHYPYHIGQIVFFAKQIKNTPWDSLTIPKNKSGEYNKQKFEQEKGQRSFLDTELNKIKKNNS</sequence>
<protein>
    <submittedName>
        <fullName evidence="1">DUF1572 domain-containing protein</fullName>
    </submittedName>
</protein>
<dbReference type="Pfam" id="PF07609">
    <property type="entry name" value="DUF1572"/>
    <property type="match status" value="1"/>
</dbReference>
<name>A0A6N8H9R4_9FLAO</name>
<dbReference type="OrthoDB" id="68731at2"/>